<keyword evidence="3" id="KW-1185">Reference proteome</keyword>
<accession>A0ABQ6JD14</accession>
<dbReference type="Proteomes" id="UP001157017">
    <property type="component" value="Unassembled WGS sequence"/>
</dbReference>
<dbReference type="EMBL" id="BSUZ01000001">
    <property type="protein sequence ID" value="GMA85084.1"/>
    <property type="molecule type" value="Genomic_DNA"/>
</dbReference>
<feature type="region of interest" description="Disordered" evidence="1">
    <location>
        <begin position="92"/>
        <end position="126"/>
    </location>
</feature>
<comment type="caution">
    <text evidence="2">The sequence shown here is derived from an EMBL/GenBank/DDBJ whole genome shotgun (WGS) entry which is preliminary data.</text>
</comment>
<sequence>MAVAMTIAVLLDAGPLMTTQAGVQSAIILALAPPSASYGLGRWEDAVCGGVTALAVAALAPGTPLRRPREAAGRALDELSGWLTDAARAVREGDVEPGVPHPGAGPGERRARRRRPRHRGRRVERRAVVAVPPQAPRRRAGRRAGSPTRSTAVCATPACCCGG</sequence>
<evidence type="ECO:0000313" key="3">
    <source>
        <dbReference type="Proteomes" id="UP001157017"/>
    </source>
</evidence>
<name>A0ABQ6JD14_9ACTN</name>
<evidence type="ECO:0000313" key="2">
    <source>
        <dbReference type="EMBL" id="GMA85084.1"/>
    </source>
</evidence>
<evidence type="ECO:0008006" key="4">
    <source>
        <dbReference type="Google" id="ProtNLM"/>
    </source>
</evidence>
<evidence type="ECO:0000256" key="1">
    <source>
        <dbReference type="SAM" id="MobiDB-lite"/>
    </source>
</evidence>
<reference evidence="3" key="1">
    <citation type="journal article" date="2019" name="Int. J. Syst. Evol. Microbiol.">
        <title>The Global Catalogue of Microorganisms (GCM) 10K type strain sequencing project: providing services to taxonomists for standard genome sequencing and annotation.</title>
        <authorList>
            <consortium name="The Broad Institute Genomics Platform"/>
            <consortium name="The Broad Institute Genome Sequencing Center for Infectious Disease"/>
            <person name="Wu L."/>
            <person name="Ma J."/>
        </authorList>
    </citation>
    <scope>NUCLEOTIDE SEQUENCE [LARGE SCALE GENOMIC DNA]</scope>
    <source>
        <strain evidence="3">NBRC 108730</strain>
    </source>
</reference>
<protein>
    <recommendedName>
        <fullName evidence="4">FUSC family protein</fullName>
    </recommendedName>
</protein>
<feature type="compositionally biased region" description="Basic residues" evidence="1">
    <location>
        <begin position="110"/>
        <end position="124"/>
    </location>
</feature>
<gene>
    <name evidence="2" type="ORF">GCM10025868_03340</name>
</gene>
<feature type="region of interest" description="Disordered" evidence="1">
    <location>
        <begin position="131"/>
        <end position="150"/>
    </location>
</feature>
<organism evidence="2 3">
    <name type="scientific">Angustibacter aerolatus</name>
    <dbReference type="NCBI Taxonomy" id="1162965"/>
    <lineage>
        <taxon>Bacteria</taxon>
        <taxon>Bacillati</taxon>
        <taxon>Actinomycetota</taxon>
        <taxon>Actinomycetes</taxon>
        <taxon>Kineosporiales</taxon>
        <taxon>Kineosporiaceae</taxon>
    </lineage>
</organism>
<proteinExistence type="predicted"/>